<reference evidence="12" key="1">
    <citation type="submission" date="2016-11" db="EMBL/GenBank/DDBJ databases">
        <authorList>
            <person name="Varghese N."/>
            <person name="Submissions S."/>
        </authorList>
    </citation>
    <scope>NUCLEOTIDE SEQUENCE [LARGE SCALE GENOMIC DNA]</scope>
    <source>
        <strain evidence="12">UWOS</strain>
    </source>
</reference>
<comment type="similarity">
    <text evidence="2 9">Belongs to the CN hydrolase family. Apolipoprotein N-acyltransferase subfamily.</text>
</comment>
<evidence type="ECO:0000256" key="8">
    <source>
        <dbReference type="ARBA" id="ARBA00023315"/>
    </source>
</evidence>
<gene>
    <name evidence="9" type="primary">lnt</name>
    <name evidence="11" type="ORF">SAMN05720469_10499</name>
</gene>
<feature type="transmembrane region" description="Helical" evidence="9">
    <location>
        <begin position="109"/>
        <end position="126"/>
    </location>
</feature>
<keyword evidence="5 9" id="KW-0812">Transmembrane</keyword>
<dbReference type="Proteomes" id="UP000184275">
    <property type="component" value="Unassembled WGS sequence"/>
</dbReference>
<keyword evidence="11" id="KW-0449">Lipoprotein</keyword>
<dbReference type="RefSeq" id="WP_083545639.1">
    <property type="nucleotide sequence ID" value="NZ_FRAW01000004.1"/>
</dbReference>
<feature type="transmembrane region" description="Helical" evidence="9">
    <location>
        <begin position="594"/>
        <end position="613"/>
    </location>
</feature>
<comment type="caution">
    <text evidence="9">Lacks conserved residue(s) required for the propagation of feature annotation.</text>
</comment>
<organism evidence="11 12">
    <name type="scientific">Fibrobacter intestinalis</name>
    <dbReference type="NCBI Taxonomy" id="28122"/>
    <lineage>
        <taxon>Bacteria</taxon>
        <taxon>Pseudomonadati</taxon>
        <taxon>Fibrobacterota</taxon>
        <taxon>Fibrobacteria</taxon>
        <taxon>Fibrobacterales</taxon>
        <taxon>Fibrobacteraceae</taxon>
        <taxon>Fibrobacter</taxon>
    </lineage>
</organism>
<evidence type="ECO:0000256" key="4">
    <source>
        <dbReference type="ARBA" id="ARBA00022679"/>
    </source>
</evidence>
<keyword evidence="4 9" id="KW-0808">Transferase</keyword>
<feature type="transmembrane region" description="Helical" evidence="9">
    <location>
        <begin position="55"/>
        <end position="73"/>
    </location>
</feature>
<evidence type="ECO:0000313" key="11">
    <source>
        <dbReference type="EMBL" id="SHK35451.1"/>
    </source>
</evidence>
<comment type="function">
    <text evidence="9">Catalyzes the phospholipid dependent N-acylation of the N-terminal cysteine of apolipoprotein, the last step in lipoprotein maturation.</text>
</comment>
<keyword evidence="12" id="KW-1185">Reference proteome</keyword>
<dbReference type="InterPro" id="IPR045378">
    <property type="entry name" value="LNT_N"/>
</dbReference>
<dbReference type="InterPro" id="IPR036526">
    <property type="entry name" value="C-N_Hydrolase_sf"/>
</dbReference>
<feature type="transmembrane region" description="Helical" evidence="9">
    <location>
        <begin position="221"/>
        <end position="239"/>
    </location>
</feature>
<keyword evidence="8 9" id="KW-0012">Acyltransferase</keyword>
<feature type="domain" description="CN hydrolase" evidence="10">
    <location>
        <begin position="334"/>
        <end position="581"/>
    </location>
</feature>
<feature type="transmembrane region" description="Helical" evidence="9">
    <location>
        <begin position="180"/>
        <end position="209"/>
    </location>
</feature>
<evidence type="ECO:0000256" key="3">
    <source>
        <dbReference type="ARBA" id="ARBA00022475"/>
    </source>
</evidence>
<dbReference type="CDD" id="cd07571">
    <property type="entry name" value="ALP_N-acyl_transferase"/>
    <property type="match status" value="1"/>
</dbReference>
<evidence type="ECO:0000256" key="5">
    <source>
        <dbReference type="ARBA" id="ARBA00022692"/>
    </source>
</evidence>
<feature type="transmembrane region" description="Helical" evidence="9">
    <location>
        <begin position="292"/>
        <end position="308"/>
    </location>
</feature>
<proteinExistence type="inferred from homology"/>
<dbReference type="EC" id="2.3.1.269" evidence="9"/>
<dbReference type="EMBL" id="FRAW01000004">
    <property type="protein sequence ID" value="SHK35451.1"/>
    <property type="molecule type" value="Genomic_DNA"/>
</dbReference>
<dbReference type="Gene3D" id="3.60.110.10">
    <property type="entry name" value="Carbon-nitrogen hydrolase"/>
    <property type="match status" value="1"/>
</dbReference>
<dbReference type="GO" id="GO:0005886">
    <property type="term" value="C:plasma membrane"/>
    <property type="evidence" value="ECO:0007669"/>
    <property type="project" value="UniProtKB-SubCell"/>
</dbReference>
<keyword evidence="7 9" id="KW-0472">Membrane</keyword>
<evidence type="ECO:0000256" key="9">
    <source>
        <dbReference type="HAMAP-Rule" id="MF_01148"/>
    </source>
</evidence>
<evidence type="ECO:0000256" key="1">
    <source>
        <dbReference type="ARBA" id="ARBA00004651"/>
    </source>
</evidence>
<dbReference type="InterPro" id="IPR004563">
    <property type="entry name" value="Apolipo_AcylTrfase"/>
</dbReference>
<dbReference type="NCBIfam" id="TIGR00546">
    <property type="entry name" value="lnt"/>
    <property type="match status" value="1"/>
</dbReference>
<dbReference type="UniPathway" id="UPA00666"/>
<comment type="pathway">
    <text evidence="9">Protein modification; lipoprotein biosynthesis (N-acyl transfer).</text>
</comment>
<dbReference type="Pfam" id="PF20154">
    <property type="entry name" value="LNT_N"/>
    <property type="match status" value="1"/>
</dbReference>
<comment type="subcellular location">
    <subcellularLocation>
        <location evidence="1 9">Cell membrane</location>
        <topology evidence="1 9">Multi-pass membrane protein</topology>
    </subcellularLocation>
</comment>
<keyword evidence="3 9" id="KW-1003">Cell membrane</keyword>
<comment type="catalytic activity">
    <reaction evidence="9">
        <text>N-terminal S-1,2-diacyl-sn-glyceryl-L-cysteinyl-[lipoprotein] + a glycerophospholipid = N-acyl-S-1,2-diacyl-sn-glyceryl-L-cysteinyl-[lipoprotein] + a 2-acyl-sn-glycero-3-phospholipid + H(+)</text>
        <dbReference type="Rhea" id="RHEA:48228"/>
        <dbReference type="Rhea" id="RHEA-COMP:14681"/>
        <dbReference type="Rhea" id="RHEA-COMP:14684"/>
        <dbReference type="ChEBI" id="CHEBI:15378"/>
        <dbReference type="ChEBI" id="CHEBI:136912"/>
        <dbReference type="ChEBI" id="CHEBI:140656"/>
        <dbReference type="ChEBI" id="CHEBI:140657"/>
        <dbReference type="ChEBI" id="CHEBI:140660"/>
        <dbReference type="EC" id="2.3.1.269"/>
    </reaction>
</comment>
<evidence type="ECO:0000256" key="7">
    <source>
        <dbReference type="ARBA" id="ARBA00023136"/>
    </source>
</evidence>
<sequence length="620" mass="71131">MIGFLFVQIVLNTALVLANPDIEGIYTFHAQLVPFLGALPFLFRQKTRRHFSKFLWSYCLVGFLALALDYILYSHVGLIQLATVFVPFLLFALFRFVQWNWKRIHEKESLTALALCSIGWGFYGFAFPPLPLGPGAFVFLVPWFIVLLKANLQMAIFASFWSGFLYNVINYYWIYNVMNVGPALLILIGLVLLISYFSVYNVIAAVLFVKAREIRIRKFPILLILFPLFYAGLEMTRSIGDFSFPWSHLGYALGNQLPLLQALSLIGVFGYTALIIASNLSVAAAFTARKKILFAVPFVFFGLLWAYGSCILSKPEASPFYVADPKEAPKIAIVQPNIHQTNKWSKAYYDSVVFKTWQIADDSIDWEKNDVDLVVFPETAIPDFLRLRNREKRWIHKRIQNSRTSIFIGALDYDKNGKKPRPVNLYNSGFLFKPDENDYTRYIKTHLVPFSERLPFDNVFPILNYVDVGQGNFVPGKSRPVFEPYSWSPYICYETIYGAEGRRSIREGSRLMVDITNDGWFGKSTAAAQHLNQLRYRAIENGYPIVRGTNTGISAFIDQYGNEDLKTELFTERVITRRIPLRTRDTLYSRIGDAVEYALLAFFFAYLLAAILIPRIRLNR</sequence>
<protein>
    <recommendedName>
        <fullName evidence="9">Apolipoprotein N-acyltransferase</fullName>
        <shortName evidence="9">ALP N-acyltransferase</shortName>
        <ecNumber evidence="9">2.3.1.269</ecNumber>
    </recommendedName>
</protein>
<dbReference type="PROSITE" id="PS50263">
    <property type="entry name" value="CN_HYDROLASE"/>
    <property type="match status" value="1"/>
</dbReference>
<feature type="transmembrane region" description="Helical" evidence="9">
    <location>
        <begin position="155"/>
        <end position="174"/>
    </location>
</feature>
<dbReference type="PANTHER" id="PTHR38686">
    <property type="entry name" value="APOLIPOPROTEIN N-ACYLTRANSFERASE"/>
    <property type="match status" value="1"/>
</dbReference>
<feature type="transmembrane region" description="Helical" evidence="9">
    <location>
        <begin position="79"/>
        <end position="97"/>
    </location>
</feature>
<evidence type="ECO:0000256" key="2">
    <source>
        <dbReference type="ARBA" id="ARBA00010065"/>
    </source>
</evidence>
<dbReference type="PANTHER" id="PTHR38686:SF1">
    <property type="entry name" value="APOLIPOPROTEIN N-ACYLTRANSFERASE"/>
    <property type="match status" value="1"/>
</dbReference>
<dbReference type="AlphaFoldDB" id="A0A1M6RSG9"/>
<evidence type="ECO:0000259" key="10">
    <source>
        <dbReference type="PROSITE" id="PS50263"/>
    </source>
</evidence>
<dbReference type="Pfam" id="PF00795">
    <property type="entry name" value="CN_hydrolase"/>
    <property type="match status" value="1"/>
</dbReference>
<evidence type="ECO:0000313" key="12">
    <source>
        <dbReference type="Proteomes" id="UP000184275"/>
    </source>
</evidence>
<dbReference type="SUPFAM" id="SSF56317">
    <property type="entry name" value="Carbon-nitrogen hydrolase"/>
    <property type="match status" value="1"/>
</dbReference>
<feature type="transmembrane region" description="Helical" evidence="9">
    <location>
        <begin position="132"/>
        <end position="148"/>
    </location>
</feature>
<dbReference type="InterPro" id="IPR003010">
    <property type="entry name" value="C-N_Hydrolase"/>
</dbReference>
<evidence type="ECO:0000256" key="6">
    <source>
        <dbReference type="ARBA" id="ARBA00022989"/>
    </source>
</evidence>
<dbReference type="GO" id="GO:0042158">
    <property type="term" value="P:lipoprotein biosynthetic process"/>
    <property type="evidence" value="ECO:0007669"/>
    <property type="project" value="UniProtKB-UniRule"/>
</dbReference>
<dbReference type="HAMAP" id="MF_01148">
    <property type="entry name" value="Lnt"/>
    <property type="match status" value="1"/>
</dbReference>
<name>A0A1M6RSG9_9BACT</name>
<dbReference type="GO" id="GO:0016410">
    <property type="term" value="F:N-acyltransferase activity"/>
    <property type="evidence" value="ECO:0007669"/>
    <property type="project" value="UniProtKB-UniRule"/>
</dbReference>
<keyword evidence="6 9" id="KW-1133">Transmembrane helix</keyword>
<accession>A0A1M6RSG9</accession>
<feature type="transmembrane region" description="Helical" evidence="9">
    <location>
        <begin position="259"/>
        <end position="280"/>
    </location>
</feature>